<sequence length="206" mass="22906">MHEPETPQSNPATKNTYFDFTDYEFRMPQSWPKSFSAIKPSFRGGIGQIFQTSHMPMDARIGYWVWLIGCVLGILSWIFAVTAILFAIVFSPATLLMTGMVSFFGEVRWGVVLVYIGTMVISLLIILLQLLLTLKLRTGTEWARMALTGLTVIGIVYSIILTSADLESGGASTVVTGILSLLLISFFWMPKANAWFLQGNDHESLP</sequence>
<organism evidence="2 3">
    <name type="scientific">Micrococcoides hystricis</name>
    <dbReference type="NCBI Taxonomy" id="1572761"/>
    <lineage>
        <taxon>Bacteria</taxon>
        <taxon>Bacillati</taxon>
        <taxon>Actinomycetota</taxon>
        <taxon>Actinomycetes</taxon>
        <taxon>Micrococcales</taxon>
        <taxon>Micrococcaceae</taxon>
        <taxon>Micrococcoides</taxon>
    </lineage>
</organism>
<accession>A0ABV6P880</accession>
<evidence type="ECO:0008006" key="4">
    <source>
        <dbReference type="Google" id="ProtNLM"/>
    </source>
</evidence>
<dbReference type="Proteomes" id="UP001589862">
    <property type="component" value="Unassembled WGS sequence"/>
</dbReference>
<protein>
    <recommendedName>
        <fullName evidence="4">DUF805 domain-containing protein</fullName>
    </recommendedName>
</protein>
<gene>
    <name evidence="2" type="ORF">ACFFFR_02635</name>
</gene>
<feature type="transmembrane region" description="Helical" evidence="1">
    <location>
        <begin position="109"/>
        <end position="134"/>
    </location>
</feature>
<keyword evidence="1" id="KW-0472">Membrane</keyword>
<evidence type="ECO:0000256" key="1">
    <source>
        <dbReference type="SAM" id="Phobius"/>
    </source>
</evidence>
<keyword evidence="1" id="KW-0812">Transmembrane</keyword>
<proteinExistence type="predicted"/>
<reference evidence="2 3" key="1">
    <citation type="submission" date="2024-09" db="EMBL/GenBank/DDBJ databases">
        <authorList>
            <person name="Sun Q."/>
            <person name="Mori K."/>
        </authorList>
    </citation>
    <scope>NUCLEOTIDE SEQUENCE [LARGE SCALE GENOMIC DNA]</scope>
    <source>
        <strain evidence="2 3">NCAIM B.02604</strain>
    </source>
</reference>
<dbReference type="EMBL" id="JBHLUB010000002">
    <property type="protein sequence ID" value="MFC0581288.1"/>
    <property type="molecule type" value="Genomic_DNA"/>
</dbReference>
<keyword evidence="1" id="KW-1133">Transmembrane helix</keyword>
<feature type="transmembrane region" description="Helical" evidence="1">
    <location>
        <begin position="170"/>
        <end position="189"/>
    </location>
</feature>
<comment type="caution">
    <text evidence="2">The sequence shown here is derived from an EMBL/GenBank/DDBJ whole genome shotgun (WGS) entry which is preliminary data.</text>
</comment>
<feature type="transmembrane region" description="Helical" evidence="1">
    <location>
        <begin position="146"/>
        <end position="164"/>
    </location>
</feature>
<keyword evidence="3" id="KW-1185">Reference proteome</keyword>
<evidence type="ECO:0000313" key="3">
    <source>
        <dbReference type="Proteomes" id="UP001589862"/>
    </source>
</evidence>
<name>A0ABV6P880_9MICC</name>
<evidence type="ECO:0000313" key="2">
    <source>
        <dbReference type="EMBL" id="MFC0581288.1"/>
    </source>
</evidence>
<feature type="transmembrane region" description="Helical" evidence="1">
    <location>
        <begin position="63"/>
        <end position="89"/>
    </location>
</feature>